<comment type="caution">
    <text evidence="1">The sequence shown here is derived from an EMBL/GenBank/DDBJ whole genome shotgun (WGS) entry which is preliminary data.</text>
</comment>
<organism evidence="1 2">
    <name type="scientific">Fibrivirga algicola</name>
    <dbReference type="NCBI Taxonomy" id="2950420"/>
    <lineage>
        <taxon>Bacteria</taxon>
        <taxon>Pseudomonadati</taxon>
        <taxon>Bacteroidota</taxon>
        <taxon>Cytophagia</taxon>
        <taxon>Cytophagales</taxon>
        <taxon>Spirosomataceae</taxon>
        <taxon>Fibrivirga</taxon>
    </lineage>
</organism>
<proteinExistence type="predicted"/>
<dbReference type="Proteomes" id="UP000606008">
    <property type="component" value="Unassembled WGS sequence"/>
</dbReference>
<dbReference type="RefSeq" id="WP_166694036.1">
    <property type="nucleotide sequence ID" value="NZ_WAEL01000012.1"/>
</dbReference>
<protein>
    <submittedName>
        <fullName evidence="1">Uncharacterized protein</fullName>
    </submittedName>
</protein>
<evidence type="ECO:0000313" key="1">
    <source>
        <dbReference type="EMBL" id="NID13516.1"/>
    </source>
</evidence>
<sequence>MQENIRVPKLYLDIINQIFEIEKKLTKVQEPNSIQRNVNKLREILENDLSDNGGSPIGLMYYNPLGEVYNETRTDCEASIAGSNTDDLVITDVIKPIIRYRQGGMNLIVQKGIVIVESNQKN</sequence>
<name>A0ABX0QN00_9BACT</name>
<dbReference type="EMBL" id="WAEL01000012">
    <property type="protein sequence ID" value="NID13516.1"/>
    <property type="molecule type" value="Genomic_DNA"/>
</dbReference>
<accession>A0ABX0QN00</accession>
<gene>
    <name evidence="1" type="ORF">F7231_25340</name>
</gene>
<reference evidence="1" key="1">
    <citation type="submission" date="2024-05" db="EMBL/GenBank/DDBJ databases">
        <authorList>
            <person name="Jung D.-H."/>
        </authorList>
    </citation>
    <scope>NUCLEOTIDE SEQUENCE</scope>
    <source>
        <strain evidence="1">JA-25</strain>
    </source>
</reference>
<evidence type="ECO:0000313" key="2">
    <source>
        <dbReference type="Proteomes" id="UP000606008"/>
    </source>
</evidence>
<keyword evidence="2" id="KW-1185">Reference proteome</keyword>